<name>A4CIP0_ROBBH</name>
<dbReference type="InterPro" id="IPR021457">
    <property type="entry name" value="DUF3108"/>
</dbReference>
<protein>
    <recommendedName>
        <fullName evidence="4">DUF3108 domain-containing protein</fullName>
    </recommendedName>
</protein>
<keyword evidence="1" id="KW-0732">Signal</keyword>
<dbReference type="HOGENOM" id="CLU_073797_0_0_10"/>
<proteinExistence type="predicted"/>
<sequence>MKFALMKSLTLIVLLIFFCADAGRSQADAAGTQADAGTSYLGDVRPAPPEYPAFKAGEWLKFRIHYGFLNASYATLHITTDTIRGIPVYHVVGRGRTTGFASIFFKVDDTYESYFGQEDGRPYRFIRKVDEGGYTKDMEINFDYRKGTALLHDKKNEKKFKFDIGTSIQDLISAFYYLRNNYDSKSLVVGESIELNMLYDDDGIFPFRLKFLGRETVKTKFGKVRCLKFRPYVQSGRVFKEQESLSLWVSDDRNKIPIRIEADLAVGSIKADLDGYNALRNQFRIIMD</sequence>
<dbReference type="KEGG" id="rbi:RB2501_07850"/>
<organism evidence="2 3">
    <name type="scientific">Robiginitalea biformata (strain ATCC BAA-864 / DSM 15991 / KCTC 12146 / HTCC2501)</name>
    <dbReference type="NCBI Taxonomy" id="313596"/>
    <lineage>
        <taxon>Bacteria</taxon>
        <taxon>Pseudomonadati</taxon>
        <taxon>Bacteroidota</taxon>
        <taxon>Flavobacteriia</taxon>
        <taxon>Flavobacteriales</taxon>
        <taxon>Flavobacteriaceae</taxon>
        <taxon>Robiginitalea</taxon>
    </lineage>
</organism>
<gene>
    <name evidence="2" type="ordered locus">RB2501_07850</name>
</gene>
<dbReference type="Proteomes" id="UP000009049">
    <property type="component" value="Chromosome"/>
</dbReference>
<keyword evidence="3" id="KW-1185">Reference proteome</keyword>
<dbReference type="eggNOG" id="COG3170">
    <property type="taxonomic scope" value="Bacteria"/>
</dbReference>
<reference evidence="2 3" key="1">
    <citation type="journal article" date="2009" name="J. Bacteriol.">
        <title>Complete genome sequence of Robiginitalea biformata HTCC2501.</title>
        <authorList>
            <person name="Oh H.M."/>
            <person name="Giovannoni S.J."/>
            <person name="Lee K."/>
            <person name="Ferriera S."/>
            <person name="Johnson J."/>
            <person name="Cho J.C."/>
        </authorList>
    </citation>
    <scope>NUCLEOTIDE SEQUENCE [LARGE SCALE GENOMIC DNA]</scope>
    <source>
        <strain evidence="3">ATCC BAA-864 / HTCC2501 / KCTC 12146</strain>
    </source>
</reference>
<evidence type="ECO:0000313" key="2">
    <source>
        <dbReference type="EMBL" id="EAR16798.1"/>
    </source>
</evidence>
<dbReference type="STRING" id="313596.RB2501_07850"/>
<accession>A4CIP0</accession>
<evidence type="ECO:0000313" key="3">
    <source>
        <dbReference type="Proteomes" id="UP000009049"/>
    </source>
</evidence>
<dbReference type="AlphaFoldDB" id="A4CIP0"/>
<feature type="signal peptide" evidence="1">
    <location>
        <begin position="1"/>
        <end position="22"/>
    </location>
</feature>
<evidence type="ECO:0000256" key="1">
    <source>
        <dbReference type="SAM" id="SignalP"/>
    </source>
</evidence>
<evidence type="ECO:0008006" key="4">
    <source>
        <dbReference type="Google" id="ProtNLM"/>
    </source>
</evidence>
<dbReference type="EMBL" id="CP001712">
    <property type="protein sequence ID" value="EAR16798.1"/>
    <property type="molecule type" value="Genomic_DNA"/>
</dbReference>
<dbReference type="Pfam" id="PF11306">
    <property type="entry name" value="DUF3108"/>
    <property type="match status" value="1"/>
</dbReference>
<feature type="chain" id="PRO_5002666444" description="DUF3108 domain-containing protein" evidence="1">
    <location>
        <begin position="23"/>
        <end position="288"/>
    </location>
</feature>